<dbReference type="InterPro" id="IPR036412">
    <property type="entry name" value="HAD-like_sf"/>
</dbReference>
<dbReference type="AlphaFoldDB" id="A0A1J3K329"/>
<dbReference type="InterPro" id="IPR023214">
    <property type="entry name" value="HAD_sf"/>
</dbReference>
<dbReference type="SUPFAM" id="SSF56784">
    <property type="entry name" value="HAD-like"/>
    <property type="match status" value="1"/>
</dbReference>
<gene>
    <name evidence="8" type="ORF">MP_TR12068_c0_g1_i1_g.35554</name>
</gene>
<evidence type="ECO:0000256" key="3">
    <source>
        <dbReference type="ARBA" id="ARBA00022801"/>
    </source>
</evidence>
<dbReference type="EC" id="3.1.3.16" evidence="2"/>
<sequence length="173" mass="19760">MLYSTIIRKNMSPVENMVKEFEPAIKESSSSPPSRSSCGHCYVRYGVCIVCKSKVDKRQGRAFDYVLQGSQLSHEAVTSTKRFTTQFHCHNNNKLHLVLDLDLTLLHSTRVSCLSQADKYLIEEADSASREDLWKIDIGEDSAEYLIKLRPFLGKFLKEANEMFVMYVCLHDG</sequence>
<keyword evidence="3" id="KW-0378">Hydrolase</keyword>
<comment type="catalytic activity">
    <reaction evidence="6">
        <text>O-phospho-L-threonyl-[protein] + H2O = L-threonyl-[protein] + phosphate</text>
        <dbReference type="Rhea" id="RHEA:47004"/>
        <dbReference type="Rhea" id="RHEA-COMP:11060"/>
        <dbReference type="Rhea" id="RHEA-COMP:11605"/>
        <dbReference type="ChEBI" id="CHEBI:15377"/>
        <dbReference type="ChEBI" id="CHEBI:30013"/>
        <dbReference type="ChEBI" id="CHEBI:43474"/>
        <dbReference type="ChEBI" id="CHEBI:61977"/>
        <dbReference type="EC" id="3.1.3.16"/>
    </reaction>
</comment>
<comment type="catalytic activity">
    <reaction evidence="5">
        <text>O-phospho-L-seryl-[protein] + H2O = L-seryl-[protein] + phosphate</text>
        <dbReference type="Rhea" id="RHEA:20629"/>
        <dbReference type="Rhea" id="RHEA-COMP:9863"/>
        <dbReference type="Rhea" id="RHEA-COMP:11604"/>
        <dbReference type="ChEBI" id="CHEBI:15377"/>
        <dbReference type="ChEBI" id="CHEBI:29999"/>
        <dbReference type="ChEBI" id="CHEBI:43474"/>
        <dbReference type="ChEBI" id="CHEBI:83421"/>
        <dbReference type="EC" id="3.1.3.16"/>
    </reaction>
</comment>
<dbReference type="GO" id="GO:0008420">
    <property type="term" value="F:RNA polymerase II CTD heptapeptide repeat phosphatase activity"/>
    <property type="evidence" value="ECO:0007669"/>
    <property type="project" value="InterPro"/>
</dbReference>
<evidence type="ECO:0000256" key="6">
    <source>
        <dbReference type="ARBA" id="ARBA00048336"/>
    </source>
</evidence>
<dbReference type="SMART" id="SM00577">
    <property type="entry name" value="CPDc"/>
    <property type="match status" value="1"/>
</dbReference>
<reference evidence="8" key="1">
    <citation type="submission" date="2016-07" db="EMBL/GenBank/DDBJ databases">
        <title>De novo transcriptome assembly of four accessions of the metal hyperaccumulator plant Noccaea caerulescens.</title>
        <authorList>
            <person name="Blande D."/>
            <person name="Halimaa P."/>
            <person name="Tervahauta A.I."/>
            <person name="Aarts M.G."/>
            <person name="Karenlampi S.O."/>
        </authorList>
    </citation>
    <scope>NUCLEOTIDE SEQUENCE</scope>
</reference>
<evidence type="ECO:0000256" key="4">
    <source>
        <dbReference type="ARBA" id="ARBA00023242"/>
    </source>
</evidence>
<dbReference type="EMBL" id="GEVM01007134">
    <property type="protein sequence ID" value="JAU98804.1"/>
    <property type="molecule type" value="Transcribed_RNA"/>
</dbReference>
<dbReference type="InterPro" id="IPR004274">
    <property type="entry name" value="FCP1_dom"/>
</dbReference>
<organism evidence="8">
    <name type="scientific">Noccaea caerulescens</name>
    <name type="common">Alpine penny-cress</name>
    <name type="synonym">Thlaspi caerulescens</name>
    <dbReference type="NCBI Taxonomy" id="107243"/>
    <lineage>
        <taxon>Eukaryota</taxon>
        <taxon>Viridiplantae</taxon>
        <taxon>Streptophyta</taxon>
        <taxon>Embryophyta</taxon>
        <taxon>Tracheophyta</taxon>
        <taxon>Spermatophyta</taxon>
        <taxon>Magnoliopsida</taxon>
        <taxon>eudicotyledons</taxon>
        <taxon>Gunneridae</taxon>
        <taxon>Pentapetalae</taxon>
        <taxon>rosids</taxon>
        <taxon>malvids</taxon>
        <taxon>Brassicales</taxon>
        <taxon>Brassicaceae</taxon>
        <taxon>Coluteocarpeae</taxon>
        <taxon>Noccaea</taxon>
    </lineage>
</organism>
<dbReference type="PANTHER" id="PTHR23081">
    <property type="entry name" value="RNA POLYMERASE II CTD PHOSPHATASE"/>
    <property type="match status" value="1"/>
</dbReference>
<protein>
    <recommendedName>
        <fullName evidence="2">protein-serine/threonine phosphatase</fullName>
        <ecNumber evidence="2">3.1.3.16</ecNumber>
    </recommendedName>
</protein>
<evidence type="ECO:0000256" key="2">
    <source>
        <dbReference type="ARBA" id="ARBA00013081"/>
    </source>
</evidence>
<evidence type="ECO:0000259" key="7">
    <source>
        <dbReference type="PROSITE" id="PS50969"/>
    </source>
</evidence>
<evidence type="ECO:0000256" key="5">
    <source>
        <dbReference type="ARBA" id="ARBA00047761"/>
    </source>
</evidence>
<proteinExistence type="predicted"/>
<dbReference type="InterPro" id="IPR039189">
    <property type="entry name" value="Fcp1"/>
</dbReference>
<accession>A0A1J3K329</accession>
<dbReference type="GO" id="GO:0005634">
    <property type="term" value="C:nucleus"/>
    <property type="evidence" value="ECO:0007669"/>
    <property type="project" value="UniProtKB-SubCell"/>
</dbReference>
<name>A0A1J3K329_NOCCA</name>
<dbReference type="PANTHER" id="PTHR23081:SF21">
    <property type="entry name" value="RNA POLYMERASE II C-TERMINAL DOMAIN PHOSPHATASE-LIKE-RELATED"/>
    <property type="match status" value="1"/>
</dbReference>
<feature type="domain" description="FCP1 homology" evidence="7">
    <location>
        <begin position="90"/>
        <end position="173"/>
    </location>
</feature>
<keyword evidence="4" id="KW-0539">Nucleus</keyword>
<dbReference type="PROSITE" id="PS50969">
    <property type="entry name" value="FCP1"/>
    <property type="match status" value="1"/>
</dbReference>
<comment type="subcellular location">
    <subcellularLocation>
        <location evidence="1">Nucleus</location>
    </subcellularLocation>
</comment>
<evidence type="ECO:0000256" key="1">
    <source>
        <dbReference type="ARBA" id="ARBA00004123"/>
    </source>
</evidence>
<evidence type="ECO:0000313" key="8">
    <source>
        <dbReference type="EMBL" id="JAU98804.1"/>
    </source>
</evidence>
<dbReference type="Pfam" id="PF03031">
    <property type="entry name" value="NIF"/>
    <property type="match status" value="1"/>
</dbReference>
<dbReference type="Gene3D" id="3.40.50.1000">
    <property type="entry name" value="HAD superfamily/HAD-like"/>
    <property type="match status" value="1"/>
</dbReference>